<dbReference type="PANTHER" id="PTHR41983:SF2">
    <property type="entry name" value="SHORT-CHAIN FATTY ACID TRANSPORTER-RELATED"/>
    <property type="match status" value="1"/>
</dbReference>
<dbReference type="PANTHER" id="PTHR41983">
    <property type="entry name" value="SHORT-CHAIN FATTY ACID TRANSPORTER-RELATED"/>
    <property type="match status" value="1"/>
</dbReference>
<comment type="caution">
    <text evidence="1">The sequence shown here is derived from an EMBL/GenBank/DDBJ whole genome shotgun (WGS) entry which is preliminary data.</text>
</comment>
<name>A0A9N8N3X2_9BURK</name>
<proteinExistence type="predicted"/>
<organism evidence="1 2">
    <name type="scientific">Paraburkholderia domus</name>
    <dbReference type="NCBI Taxonomy" id="2793075"/>
    <lineage>
        <taxon>Bacteria</taxon>
        <taxon>Pseudomonadati</taxon>
        <taxon>Pseudomonadota</taxon>
        <taxon>Betaproteobacteria</taxon>
        <taxon>Burkholderiales</taxon>
        <taxon>Burkholderiaceae</taxon>
        <taxon>Paraburkholderia</taxon>
    </lineage>
</organism>
<keyword evidence="2" id="KW-1185">Reference proteome</keyword>
<reference evidence="1" key="1">
    <citation type="submission" date="2021-02" db="EMBL/GenBank/DDBJ databases">
        <authorList>
            <person name="Vanwijnsberghe S."/>
        </authorList>
    </citation>
    <scope>NUCLEOTIDE SEQUENCE</scope>
    <source>
        <strain evidence="1">R-70211</strain>
    </source>
</reference>
<evidence type="ECO:0000313" key="1">
    <source>
        <dbReference type="EMBL" id="CAE6950126.1"/>
    </source>
</evidence>
<sequence>MHALHADLGKAAMAIAFGEVWTNMAQPFWALLALAIAGHADGGTTHGC</sequence>
<dbReference type="AlphaFoldDB" id="A0A9N8N3X2"/>
<gene>
    <name evidence="1" type="ORF">R70211_06216</name>
</gene>
<dbReference type="EMBL" id="CAJNAS010000022">
    <property type="protein sequence ID" value="CAE6950126.1"/>
    <property type="molecule type" value="Genomic_DNA"/>
</dbReference>
<protein>
    <submittedName>
        <fullName evidence="1">Uncharacterized protein</fullName>
    </submittedName>
</protein>
<accession>A0A9N8N3X2</accession>
<dbReference type="Proteomes" id="UP000675121">
    <property type="component" value="Unassembled WGS sequence"/>
</dbReference>
<dbReference type="Pfam" id="PF02667">
    <property type="entry name" value="SCFA_trans"/>
    <property type="match status" value="1"/>
</dbReference>
<evidence type="ECO:0000313" key="2">
    <source>
        <dbReference type="Proteomes" id="UP000675121"/>
    </source>
</evidence>
<dbReference type="GO" id="GO:0005886">
    <property type="term" value="C:plasma membrane"/>
    <property type="evidence" value="ECO:0007669"/>
    <property type="project" value="TreeGrafter"/>
</dbReference>
<dbReference type="InterPro" id="IPR006160">
    <property type="entry name" value="SCFA_transpt_AtoE"/>
</dbReference>